<dbReference type="RefSeq" id="WP_124870424.1">
    <property type="nucleotide sequence ID" value="NZ_RQZF01000005.1"/>
</dbReference>
<feature type="transmembrane region" description="Helical" evidence="1">
    <location>
        <begin position="92"/>
        <end position="112"/>
    </location>
</feature>
<dbReference type="Proteomes" id="UP000280444">
    <property type="component" value="Unassembled WGS sequence"/>
</dbReference>
<protein>
    <submittedName>
        <fullName evidence="2">Uncharacterized protein</fullName>
    </submittedName>
</protein>
<comment type="caution">
    <text evidence="2">The sequence shown here is derived from an EMBL/GenBank/DDBJ whole genome shotgun (WGS) entry which is preliminary data.</text>
</comment>
<keyword evidence="1" id="KW-0812">Transmembrane</keyword>
<name>A0A3P1SEF6_9ACTO</name>
<evidence type="ECO:0000313" key="2">
    <source>
        <dbReference type="EMBL" id="RRC95290.1"/>
    </source>
</evidence>
<keyword evidence="1" id="KW-1133">Transmembrane helix</keyword>
<accession>A0A3P1SEF6</accession>
<keyword evidence="3" id="KW-1185">Reference proteome</keyword>
<feature type="transmembrane region" description="Helical" evidence="1">
    <location>
        <begin position="171"/>
        <end position="194"/>
    </location>
</feature>
<feature type="transmembrane region" description="Helical" evidence="1">
    <location>
        <begin position="138"/>
        <end position="159"/>
    </location>
</feature>
<dbReference type="EMBL" id="RQZF01000005">
    <property type="protein sequence ID" value="RRC95290.1"/>
    <property type="molecule type" value="Genomic_DNA"/>
</dbReference>
<gene>
    <name evidence="2" type="ORF">EII11_06550</name>
</gene>
<evidence type="ECO:0000256" key="1">
    <source>
        <dbReference type="SAM" id="Phobius"/>
    </source>
</evidence>
<reference evidence="2 3" key="1">
    <citation type="submission" date="2018-11" db="EMBL/GenBank/DDBJ databases">
        <title>Genomes From Bacteria Associated with the Canine Oral Cavity: a Test Case for Automated Genome-Based Taxonomic Assignment.</title>
        <authorList>
            <person name="Coil D.A."/>
            <person name="Jospin G."/>
            <person name="Darling A.E."/>
            <person name="Wallis C."/>
            <person name="Davis I.J."/>
            <person name="Harris S."/>
            <person name="Eisen J.A."/>
            <person name="Holcombe L.J."/>
            <person name="O'Flynn C."/>
        </authorList>
    </citation>
    <scope>NUCLEOTIDE SEQUENCE [LARGE SCALE GENOMIC DNA]</scope>
    <source>
        <strain evidence="2 3">OH770</strain>
    </source>
</reference>
<feature type="transmembrane region" description="Helical" evidence="1">
    <location>
        <begin position="67"/>
        <end position="86"/>
    </location>
</feature>
<dbReference type="AlphaFoldDB" id="A0A3P1SEF6"/>
<proteinExistence type="predicted"/>
<evidence type="ECO:0000313" key="3">
    <source>
        <dbReference type="Proteomes" id="UP000280444"/>
    </source>
</evidence>
<sequence length="213" mass="23503">MFKIFTVPFTRTITRPSPLTLTTAAGALATALTFPAIIPNTSYFFLAVQALSASGTFIAGAHRNHAISFRALVVLPLIITAISIRHYPLNTIPALLLCYAFYVLGNAWKYWYLQQDPNRHNPNYRYFKDPNTRPQQHIIYALFLTPPVFLVGGATLVGLEGLGLYSSTVGSILLALLMGGCLLFALIHLTLGIVQLIRRALRRRAASTHPEHA</sequence>
<keyword evidence="1" id="KW-0472">Membrane</keyword>
<organism evidence="2 3">
    <name type="scientific">Schaalia canis</name>
    <dbReference type="NCBI Taxonomy" id="100469"/>
    <lineage>
        <taxon>Bacteria</taxon>
        <taxon>Bacillati</taxon>
        <taxon>Actinomycetota</taxon>
        <taxon>Actinomycetes</taxon>
        <taxon>Actinomycetales</taxon>
        <taxon>Actinomycetaceae</taxon>
        <taxon>Schaalia</taxon>
    </lineage>
</organism>